<dbReference type="AlphaFoldDB" id="A0A7X3MQ62"/>
<reference evidence="1 2" key="1">
    <citation type="submission" date="2019-12" db="EMBL/GenBank/DDBJ databases">
        <authorList>
            <person name="Yuan C.-G."/>
        </authorList>
    </citation>
    <scope>NUCLEOTIDE SEQUENCE [LARGE SCALE GENOMIC DNA]</scope>
    <source>
        <strain evidence="1 2">KCTC 23863</strain>
    </source>
</reference>
<dbReference type="Proteomes" id="UP000436483">
    <property type="component" value="Unassembled WGS sequence"/>
</dbReference>
<reference evidence="1 2" key="2">
    <citation type="submission" date="2020-01" db="EMBL/GenBank/DDBJ databases">
        <title>Microvirga sp. nov., an arsenate reduction bacterium isolated from Tibet hotspring sediments.</title>
        <authorList>
            <person name="Xian W.-D."/>
            <person name="Li W.-J."/>
        </authorList>
    </citation>
    <scope>NUCLEOTIDE SEQUENCE [LARGE SCALE GENOMIC DNA]</scope>
    <source>
        <strain evidence="1 2">KCTC 23863</strain>
    </source>
</reference>
<proteinExistence type="predicted"/>
<comment type="caution">
    <text evidence="1">The sequence shown here is derived from an EMBL/GenBank/DDBJ whole genome shotgun (WGS) entry which is preliminary data.</text>
</comment>
<dbReference type="OrthoDB" id="8249769at2"/>
<name>A0A7X3MQ62_9HYPH</name>
<keyword evidence="2" id="KW-1185">Reference proteome</keyword>
<protein>
    <submittedName>
        <fullName evidence="1">Uncharacterized protein</fullName>
    </submittedName>
</protein>
<dbReference type="EMBL" id="WURB01000004">
    <property type="protein sequence ID" value="MXQ11168.1"/>
    <property type="molecule type" value="Genomic_DNA"/>
</dbReference>
<evidence type="ECO:0000313" key="1">
    <source>
        <dbReference type="EMBL" id="MXQ11168.1"/>
    </source>
</evidence>
<accession>A0A7X3MQ62</accession>
<sequence>MFFVVTGNGEQGAVAVTCETAAAAAEKARALTLEGMKDVLITDADGLQHAPPDFDRLFVTIPAETRSAS</sequence>
<organism evidence="1 2">
    <name type="scientific">Microvirga makkahensis</name>
    <dbReference type="NCBI Taxonomy" id="1128670"/>
    <lineage>
        <taxon>Bacteria</taxon>
        <taxon>Pseudomonadati</taxon>
        <taxon>Pseudomonadota</taxon>
        <taxon>Alphaproteobacteria</taxon>
        <taxon>Hyphomicrobiales</taxon>
        <taxon>Methylobacteriaceae</taxon>
        <taxon>Microvirga</taxon>
    </lineage>
</organism>
<evidence type="ECO:0000313" key="2">
    <source>
        <dbReference type="Proteomes" id="UP000436483"/>
    </source>
</evidence>
<dbReference type="RefSeq" id="WP_160883772.1">
    <property type="nucleotide sequence ID" value="NZ_WURB01000004.1"/>
</dbReference>
<gene>
    <name evidence="1" type="ORF">GR328_06820</name>
</gene>